<evidence type="ECO:0000313" key="2">
    <source>
        <dbReference type="EMBL" id="CAK0865861.1"/>
    </source>
</evidence>
<evidence type="ECO:0000256" key="1">
    <source>
        <dbReference type="SAM" id="MobiDB-lite"/>
    </source>
</evidence>
<accession>A0ABN9UZX2</accession>
<dbReference type="EMBL" id="CAUYUJ010016493">
    <property type="protein sequence ID" value="CAK0865861.1"/>
    <property type="molecule type" value="Genomic_DNA"/>
</dbReference>
<sequence length="192" mass="21898">MGRRSWRRRKSSEYVRDRHNTTLERMSEHRGLGSHPALTVTCASDGKKCLGRALRAKARATRPAGIRGPSAGPRVEGMPYVCHPPPCVFDGFAPRHERRRRLQQRPRRYSNWGGERESYIRPDRSQSDARRRPPSGALQPAKAFTLRTNEGPGLMGPRSRSCRNPRDASGEVQRSPSIIHQKTGRCRRRRRA</sequence>
<name>A0ABN9UZX2_9DINO</name>
<protein>
    <submittedName>
        <fullName evidence="2">Uncharacterized protein</fullName>
    </submittedName>
</protein>
<comment type="caution">
    <text evidence="2">The sequence shown here is derived from an EMBL/GenBank/DDBJ whole genome shotgun (WGS) entry which is preliminary data.</text>
</comment>
<keyword evidence="3" id="KW-1185">Reference proteome</keyword>
<gene>
    <name evidence="2" type="ORF">PCOR1329_LOCUS53278</name>
</gene>
<proteinExistence type="predicted"/>
<dbReference type="Proteomes" id="UP001189429">
    <property type="component" value="Unassembled WGS sequence"/>
</dbReference>
<feature type="compositionally biased region" description="Basic residues" evidence="1">
    <location>
        <begin position="98"/>
        <end position="108"/>
    </location>
</feature>
<evidence type="ECO:0000313" key="3">
    <source>
        <dbReference type="Proteomes" id="UP001189429"/>
    </source>
</evidence>
<reference evidence="2" key="1">
    <citation type="submission" date="2023-10" db="EMBL/GenBank/DDBJ databases">
        <authorList>
            <person name="Chen Y."/>
            <person name="Shah S."/>
            <person name="Dougan E. K."/>
            <person name="Thang M."/>
            <person name="Chan C."/>
        </authorList>
    </citation>
    <scope>NUCLEOTIDE SEQUENCE [LARGE SCALE GENOMIC DNA]</scope>
</reference>
<feature type="region of interest" description="Disordered" evidence="1">
    <location>
        <begin position="98"/>
        <end position="192"/>
    </location>
</feature>
<organism evidence="2 3">
    <name type="scientific">Prorocentrum cordatum</name>
    <dbReference type="NCBI Taxonomy" id="2364126"/>
    <lineage>
        <taxon>Eukaryota</taxon>
        <taxon>Sar</taxon>
        <taxon>Alveolata</taxon>
        <taxon>Dinophyceae</taxon>
        <taxon>Prorocentrales</taxon>
        <taxon>Prorocentraceae</taxon>
        <taxon>Prorocentrum</taxon>
    </lineage>
</organism>
<feature type="compositionally biased region" description="Basic and acidic residues" evidence="1">
    <location>
        <begin position="114"/>
        <end position="131"/>
    </location>
</feature>
<feature type="compositionally biased region" description="Basic residues" evidence="1">
    <location>
        <begin position="182"/>
        <end position="192"/>
    </location>
</feature>